<comment type="caution">
    <text evidence="5">The sequence shown here is derived from an EMBL/GenBank/DDBJ whole genome shotgun (WGS) entry which is preliminary data.</text>
</comment>
<proteinExistence type="inferred from homology"/>
<name>A0A1G2A829_9BACT</name>
<dbReference type="PANTHER" id="PTHR33392:SF6">
    <property type="entry name" value="POLYISOPRENYL-TEICHOIC ACID--PEPTIDOGLYCAN TEICHOIC ACID TRANSFERASE TAGU"/>
    <property type="match status" value="1"/>
</dbReference>
<protein>
    <recommendedName>
        <fullName evidence="7">Cell envelope-related transcriptional attenuator domain-containing protein</fullName>
    </recommendedName>
</protein>
<gene>
    <name evidence="5" type="ORF">A3H61_04570</name>
</gene>
<dbReference type="Gene3D" id="3.40.630.190">
    <property type="entry name" value="LCP protein"/>
    <property type="match status" value="1"/>
</dbReference>
<reference evidence="5 6" key="1">
    <citation type="journal article" date="2016" name="Nat. Commun.">
        <title>Thousands of microbial genomes shed light on interconnected biogeochemical processes in an aquifer system.</title>
        <authorList>
            <person name="Anantharaman K."/>
            <person name="Brown C.T."/>
            <person name="Hug L.A."/>
            <person name="Sharon I."/>
            <person name="Castelle C.J."/>
            <person name="Probst A.J."/>
            <person name="Thomas B.C."/>
            <person name="Singh A."/>
            <person name="Wilkins M.J."/>
            <person name="Karaoz U."/>
            <person name="Brodie E.L."/>
            <person name="Williams K.H."/>
            <person name="Hubbard S.S."/>
            <person name="Banfield J.F."/>
        </authorList>
    </citation>
    <scope>NUCLEOTIDE SEQUENCE [LARGE SCALE GENOMIC DNA]</scope>
</reference>
<feature type="transmembrane region" description="Helical" evidence="2">
    <location>
        <begin position="34"/>
        <end position="53"/>
    </location>
</feature>
<dbReference type="Gene3D" id="3.30.70.2390">
    <property type="match status" value="1"/>
</dbReference>
<dbReference type="InterPro" id="IPR004474">
    <property type="entry name" value="LytR_CpsA_psr"/>
</dbReference>
<feature type="domain" description="LytR/CpsA/Psr regulator C-terminal" evidence="4">
    <location>
        <begin position="373"/>
        <end position="439"/>
    </location>
</feature>
<dbReference type="NCBIfam" id="TIGR00350">
    <property type="entry name" value="lytR_cpsA_psr"/>
    <property type="match status" value="1"/>
</dbReference>
<accession>A0A1G2A829</accession>
<keyword evidence="2" id="KW-0812">Transmembrane</keyword>
<organism evidence="5 6">
    <name type="scientific">Candidatus Jacksonbacteria bacterium RIFCSPLOWO2_02_FULL_44_20</name>
    <dbReference type="NCBI Taxonomy" id="1798460"/>
    <lineage>
        <taxon>Bacteria</taxon>
        <taxon>Candidatus Jacksoniibacteriota</taxon>
    </lineage>
</organism>
<evidence type="ECO:0000313" key="5">
    <source>
        <dbReference type="EMBL" id="OGY72835.1"/>
    </source>
</evidence>
<dbReference type="InterPro" id="IPR027381">
    <property type="entry name" value="LytR/CpsA/Psr_C"/>
</dbReference>
<dbReference type="Pfam" id="PF03816">
    <property type="entry name" value="LytR_cpsA_psr"/>
    <property type="match status" value="1"/>
</dbReference>
<comment type="similarity">
    <text evidence="1">Belongs to the LytR/CpsA/Psr (LCP) family.</text>
</comment>
<dbReference type="Proteomes" id="UP000178315">
    <property type="component" value="Unassembled WGS sequence"/>
</dbReference>
<evidence type="ECO:0008006" key="7">
    <source>
        <dbReference type="Google" id="ProtNLM"/>
    </source>
</evidence>
<keyword evidence="2" id="KW-1133">Transmembrane helix</keyword>
<dbReference type="InterPro" id="IPR050922">
    <property type="entry name" value="LytR/CpsA/Psr_CW_biosynth"/>
</dbReference>
<dbReference type="PANTHER" id="PTHR33392">
    <property type="entry name" value="POLYISOPRENYL-TEICHOIC ACID--PEPTIDOGLYCAN TEICHOIC ACID TRANSFERASE TAGU"/>
    <property type="match status" value="1"/>
</dbReference>
<evidence type="ECO:0000259" key="3">
    <source>
        <dbReference type="Pfam" id="PF03816"/>
    </source>
</evidence>
<feature type="domain" description="Cell envelope-related transcriptional attenuator" evidence="3">
    <location>
        <begin position="113"/>
        <end position="274"/>
    </location>
</feature>
<keyword evidence="2" id="KW-0472">Membrane</keyword>
<dbReference type="EMBL" id="MHJU01000022">
    <property type="protein sequence ID" value="OGY72835.1"/>
    <property type="molecule type" value="Genomic_DNA"/>
</dbReference>
<dbReference type="Pfam" id="PF13399">
    <property type="entry name" value="LytR_C"/>
    <property type="match status" value="1"/>
</dbReference>
<evidence type="ECO:0000256" key="1">
    <source>
        <dbReference type="ARBA" id="ARBA00006068"/>
    </source>
</evidence>
<evidence type="ECO:0000256" key="2">
    <source>
        <dbReference type="SAM" id="Phobius"/>
    </source>
</evidence>
<evidence type="ECO:0000313" key="6">
    <source>
        <dbReference type="Proteomes" id="UP000178315"/>
    </source>
</evidence>
<evidence type="ECO:0000259" key="4">
    <source>
        <dbReference type="Pfam" id="PF13399"/>
    </source>
</evidence>
<dbReference type="AlphaFoldDB" id="A0A1G2A829"/>
<sequence length="464" mass="51691">MFTKKPIPSGGVNFLRRSLESERLTPPKKRNSRWVKWTACLVVFCILAIVMFSHRVIVSSTENIFRSRESGILTQIKNIFTKSKDDIAGAADNRINILILGIGGPEHEGPNLTDTIIIASIEPSTPQGGKAALISVPRDMYGKSENLGSAKINSFYALGQERENLGGEYMKQVIEEMFDLPIHYFIRIDFNGFIEFIDAISGIDVEVERAFTDYQFPAPNYKTQTVSFTEGLQHFDGLTTLQFARSRHGTNGEGSDFARARRQQKIILAVKDQLMEKKTLLRPAKIKRILSALGDTLETDMEPWEIIKFADILKTVSADTIIEKVLDDAPGGPLYQGFGADGAFLLIPKDKETLPRIARDIFETDGIYAENPRVVIQNGTAVPGFAKTIQEKLEELGLSVLRAENAEKQSYTQTVIFDLTHGLKPQTRAILEQTLHGNVSPYVPVDLWQKAQDADFVIILGGNT</sequence>